<name>A0A086MR15_9ACTN</name>
<dbReference type="EMBL" id="JNFQ01000007">
    <property type="protein sequence ID" value="KFG71333.1"/>
    <property type="molecule type" value="Genomic_DNA"/>
</dbReference>
<dbReference type="HOGENOM" id="CLU_099054_0_0_11"/>
<comment type="caution">
    <text evidence="1">The sequence shown here is derived from an EMBL/GenBank/DDBJ whole genome shotgun (WGS) entry which is preliminary data.</text>
</comment>
<reference evidence="1 2" key="1">
    <citation type="submission" date="2014-05" db="EMBL/GenBank/DDBJ databases">
        <title>Complete genome sequence of the Streptomyces mutabilis TRM45540.</title>
        <authorList>
            <person name="Luo X."/>
            <person name="Zhang L."/>
        </authorList>
    </citation>
    <scope>NUCLEOTIDE SEQUENCE [LARGE SCALE GENOMIC DNA]</scope>
    <source>
        <strain evidence="1 2">TRM45540</strain>
    </source>
</reference>
<dbReference type="RefSeq" id="WP_209440705.1">
    <property type="nucleotide sequence ID" value="NZ_KN039950.1"/>
</dbReference>
<dbReference type="STRING" id="1915400.FM21_34055"/>
<dbReference type="AlphaFoldDB" id="A0A086MR15"/>
<proteinExistence type="predicted"/>
<sequence>MVRRSEYDDGQAAKRLRIPVVAFRWARHCGLVPEPDLPTRRWSPAAVAAMDPDAIRRSLPRTPISGAAAADQIAETLGTPNGSSEKATVTAFVVRRLIDLRLLTDLSANPDGSLVNPDQVDLVCAREDLAELVAANTPLGPDQAAQRLSVRRTDFDHMVRLGWISPADAVEVRYGTSRAGAGAVYVPLFRAGDVDGLPAAHPDVEWATLRAVGKGQRSPLAALPAVTA</sequence>
<evidence type="ECO:0000313" key="1">
    <source>
        <dbReference type="EMBL" id="KFG71333.1"/>
    </source>
</evidence>
<dbReference type="Proteomes" id="UP000029095">
    <property type="component" value="Unassembled WGS sequence"/>
</dbReference>
<keyword evidence="2" id="KW-1185">Reference proteome</keyword>
<evidence type="ECO:0000313" key="2">
    <source>
        <dbReference type="Proteomes" id="UP000029095"/>
    </source>
</evidence>
<gene>
    <name evidence="1" type="ORF">FM21_34055</name>
</gene>
<protein>
    <submittedName>
        <fullName evidence="1">Uncharacterized protein</fullName>
    </submittedName>
</protein>
<accession>A0A086MR15</accession>
<organism evidence="1 2">
    <name type="scientific">Streptomyces mutabilis</name>
    <dbReference type="NCBI Taxonomy" id="67332"/>
    <lineage>
        <taxon>Bacteria</taxon>
        <taxon>Bacillati</taxon>
        <taxon>Actinomycetota</taxon>
        <taxon>Actinomycetes</taxon>
        <taxon>Kitasatosporales</taxon>
        <taxon>Streptomycetaceae</taxon>
        <taxon>Streptomyces</taxon>
    </lineage>
</organism>